<dbReference type="InterPro" id="IPR029044">
    <property type="entry name" value="Nucleotide-diphossugar_trans"/>
</dbReference>
<proteinExistence type="predicted"/>
<dbReference type="CDD" id="cd00761">
    <property type="entry name" value="Glyco_tranf_GTA_type"/>
    <property type="match status" value="1"/>
</dbReference>
<dbReference type="AlphaFoldDB" id="A0A6I1Q6N4"/>
<keyword evidence="5" id="KW-1185">Reference proteome</keyword>
<evidence type="ECO:0000256" key="2">
    <source>
        <dbReference type="ARBA" id="ARBA00022679"/>
    </source>
</evidence>
<gene>
    <name evidence="4" type="ORF">HDG40_001164</name>
</gene>
<keyword evidence="2 4" id="KW-0808">Transferase</keyword>
<dbReference type="RefSeq" id="WP_018433355.1">
    <property type="nucleotide sequence ID" value="NZ_JACHDD010000002.1"/>
</dbReference>
<feature type="domain" description="Glycosyltransferase 2-like" evidence="3">
    <location>
        <begin position="82"/>
        <end position="199"/>
    </location>
</feature>
<evidence type="ECO:0000259" key="3">
    <source>
        <dbReference type="Pfam" id="PF00535"/>
    </source>
</evidence>
<dbReference type="EMBL" id="JACHDD010000002">
    <property type="protein sequence ID" value="MBB5423022.1"/>
    <property type="molecule type" value="Genomic_DNA"/>
</dbReference>
<dbReference type="PANTHER" id="PTHR22916:SF51">
    <property type="entry name" value="GLYCOSYLTRANSFERASE EPSH-RELATED"/>
    <property type="match status" value="1"/>
</dbReference>
<dbReference type="InterPro" id="IPR001173">
    <property type="entry name" value="Glyco_trans_2-like"/>
</dbReference>
<dbReference type="Proteomes" id="UP000592780">
    <property type="component" value="Unassembled WGS sequence"/>
</dbReference>
<protein>
    <submittedName>
        <fullName evidence="4">Glycosyltransferase involved in cell wall biosynthesis</fullName>
    </submittedName>
</protein>
<dbReference type="Gene3D" id="3.90.550.10">
    <property type="entry name" value="Spore Coat Polysaccharide Biosynthesis Protein SpsA, Chain A"/>
    <property type="match status" value="1"/>
</dbReference>
<dbReference type="Pfam" id="PF00535">
    <property type="entry name" value="Glycos_transf_2"/>
    <property type="match status" value="1"/>
</dbReference>
<dbReference type="PANTHER" id="PTHR22916">
    <property type="entry name" value="GLYCOSYLTRANSFERASE"/>
    <property type="match status" value="1"/>
</dbReference>
<dbReference type="OrthoDB" id="9786172at2"/>
<evidence type="ECO:0000313" key="4">
    <source>
        <dbReference type="EMBL" id="MBB5423022.1"/>
    </source>
</evidence>
<keyword evidence="1" id="KW-0328">Glycosyltransferase</keyword>
<accession>A0A6I1Q6N4</accession>
<evidence type="ECO:0000313" key="5">
    <source>
        <dbReference type="Proteomes" id="UP000592780"/>
    </source>
</evidence>
<comment type="caution">
    <text evidence="4">The sequence shown here is derived from an EMBL/GenBank/DDBJ whole genome shotgun (WGS) entry which is preliminary data.</text>
</comment>
<sequence>MSKVYRYVSKATRSDAVARSLDVVSRFPLSCVATALKLTADGRKKPMDKMALEARIQKLRPYRPSAPQQLACMNEDTGLWLSIIVPVYNAQAYLLKCIDSILTQNTTLAYELITVDDGSTDGSSVILDRYANRARVTVVHIANGGVALARNEGLRHAKGKYVMFVDADDYLPPDCVETLLAPALRHDVDIVQGSYCVVDVTDKIHRTQVFNDSVATRADPDIFSLSGYPWGKIIKRDLFKSVQFPVGMAYEDSVVTLVLLPLANGYASLSQPVYYYRENPRGLTAVLTRDPKTLDAYWIVLKLLSDRRSLGLPTDNRVLNQVKSHFGALLYGRLASFDNDVKRAVFYLCCLQLEALRRECSVGISSDKGDRLDCAFRTRNFLLWKLLCFFEL</sequence>
<evidence type="ECO:0000256" key="1">
    <source>
        <dbReference type="ARBA" id="ARBA00022676"/>
    </source>
</evidence>
<dbReference type="GO" id="GO:0016758">
    <property type="term" value="F:hexosyltransferase activity"/>
    <property type="evidence" value="ECO:0007669"/>
    <property type="project" value="UniProtKB-ARBA"/>
</dbReference>
<organism evidence="4 5">
    <name type="scientific">Paraburkholderia atlantica</name>
    <dbReference type="NCBI Taxonomy" id="2654982"/>
    <lineage>
        <taxon>Bacteria</taxon>
        <taxon>Pseudomonadati</taxon>
        <taxon>Pseudomonadota</taxon>
        <taxon>Betaproteobacteria</taxon>
        <taxon>Burkholderiales</taxon>
        <taxon>Burkholderiaceae</taxon>
        <taxon>Paraburkholderia</taxon>
    </lineage>
</organism>
<reference evidence="4 5" key="1">
    <citation type="submission" date="2020-08" db="EMBL/GenBank/DDBJ databases">
        <title>Genomic Encyclopedia of Type Strains, Phase IV (KMG-V): Genome sequencing to study the core and pangenomes of soil and plant-associated prokaryotes.</title>
        <authorList>
            <person name="Whitman W."/>
        </authorList>
    </citation>
    <scope>NUCLEOTIDE SEQUENCE [LARGE SCALE GENOMIC DNA]</scope>
    <source>
        <strain evidence="4 5">JPY158</strain>
    </source>
</reference>
<dbReference type="SUPFAM" id="SSF53448">
    <property type="entry name" value="Nucleotide-diphospho-sugar transferases"/>
    <property type="match status" value="1"/>
</dbReference>
<name>A0A6I1Q6N4_PARAM</name>